<name>A0A645EDG6_9ZZZZ</name>
<sequence>MNRRRIGLPEVQRRFQVNFTKEFPVAWVRSRHLLMQGVLQSDAVVDDGIPAIDELRQRPVIVRRFCVRQSM</sequence>
<accession>A0A645EDG6</accession>
<organism evidence="1">
    <name type="scientific">bioreactor metagenome</name>
    <dbReference type="NCBI Taxonomy" id="1076179"/>
    <lineage>
        <taxon>unclassified sequences</taxon>
        <taxon>metagenomes</taxon>
        <taxon>ecological metagenomes</taxon>
    </lineage>
</organism>
<reference evidence="1" key="1">
    <citation type="submission" date="2019-08" db="EMBL/GenBank/DDBJ databases">
        <authorList>
            <person name="Kucharzyk K."/>
            <person name="Murdoch R.W."/>
            <person name="Higgins S."/>
            <person name="Loffler F."/>
        </authorList>
    </citation>
    <scope>NUCLEOTIDE SEQUENCE</scope>
</reference>
<gene>
    <name evidence="1" type="ORF">SDC9_147289</name>
</gene>
<proteinExistence type="predicted"/>
<dbReference type="AlphaFoldDB" id="A0A645EDG6"/>
<protein>
    <submittedName>
        <fullName evidence="1">Uncharacterized protein</fullName>
    </submittedName>
</protein>
<comment type="caution">
    <text evidence="1">The sequence shown here is derived from an EMBL/GenBank/DDBJ whole genome shotgun (WGS) entry which is preliminary data.</text>
</comment>
<evidence type="ECO:0000313" key="1">
    <source>
        <dbReference type="EMBL" id="MPN00095.1"/>
    </source>
</evidence>
<dbReference type="EMBL" id="VSSQ01046142">
    <property type="protein sequence ID" value="MPN00095.1"/>
    <property type="molecule type" value="Genomic_DNA"/>
</dbReference>